<reference evidence="1 2" key="1">
    <citation type="submission" date="2023-01" db="EMBL/GenBank/DDBJ databases">
        <title>Analysis of 21 Apiospora genomes using comparative genomics revels a genus with tremendous synthesis potential of carbohydrate active enzymes and secondary metabolites.</title>
        <authorList>
            <person name="Sorensen T."/>
        </authorList>
    </citation>
    <scope>NUCLEOTIDE SEQUENCE [LARGE SCALE GENOMIC DNA]</scope>
    <source>
        <strain evidence="1 2">CBS 20057</strain>
    </source>
</reference>
<dbReference type="Proteomes" id="UP001396898">
    <property type="component" value="Unassembled WGS sequence"/>
</dbReference>
<gene>
    <name evidence="1" type="ORF">PG991_000860</name>
</gene>
<comment type="caution">
    <text evidence="1">The sequence shown here is derived from an EMBL/GenBank/DDBJ whole genome shotgun (WGS) entry which is preliminary data.</text>
</comment>
<evidence type="ECO:0000313" key="1">
    <source>
        <dbReference type="EMBL" id="KAK8037514.1"/>
    </source>
</evidence>
<sequence length="460" mass="51997">MDRIPTETKLAIVRLLIQDSPESACVYATVSREWQAFFEPTTFSSLNLNQECLHQARETLTPARQAYIRQIHFTALLPGYDNHRKPETEVEKKQNNEVFSDAVARLMELLSAWSSAHGEVELELSAACAIDLQDMKPGGSILLPHLRERRKRCIASYVKLNEGLYHHVPEVTWISKFTCADPSLYKRRLVPKTCCEIASRFPHLRTIDWNLADGSHDHEVRLQLRNDFATGLSALIPETVRGLKLGYQGGSGIERFFDEQDPRICPGAARGHLSVALGKLSMQLETITLHMTAIGSELLWDPDLHHENHQRRWPLLREIELEFGCQTPQGEYLLDCSPSDDGVTGPPQDLERFIPIPAALKPYHINFARAARRMPNLRHFTANCGCVVSAGFAYTVQPGGASDRDSRTAELYYGSARASECIANEIQEEWWQTAESHLKKGDKFIFKVDDYGFNIKGRGK</sequence>
<accession>A0ABR1ST78</accession>
<protein>
    <recommendedName>
        <fullName evidence="3">F-box domain-containing protein</fullName>
    </recommendedName>
</protein>
<keyword evidence="2" id="KW-1185">Reference proteome</keyword>
<organism evidence="1 2">
    <name type="scientific">Apiospora marii</name>
    <dbReference type="NCBI Taxonomy" id="335849"/>
    <lineage>
        <taxon>Eukaryota</taxon>
        <taxon>Fungi</taxon>
        <taxon>Dikarya</taxon>
        <taxon>Ascomycota</taxon>
        <taxon>Pezizomycotina</taxon>
        <taxon>Sordariomycetes</taxon>
        <taxon>Xylariomycetidae</taxon>
        <taxon>Amphisphaeriales</taxon>
        <taxon>Apiosporaceae</taxon>
        <taxon>Apiospora</taxon>
    </lineage>
</organism>
<name>A0ABR1ST78_9PEZI</name>
<evidence type="ECO:0008006" key="3">
    <source>
        <dbReference type="Google" id="ProtNLM"/>
    </source>
</evidence>
<evidence type="ECO:0000313" key="2">
    <source>
        <dbReference type="Proteomes" id="UP001396898"/>
    </source>
</evidence>
<proteinExistence type="predicted"/>
<dbReference type="EMBL" id="JAQQWI010000002">
    <property type="protein sequence ID" value="KAK8037514.1"/>
    <property type="molecule type" value="Genomic_DNA"/>
</dbReference>